<dbReference type="InterPro" id="IPR016187">
    <property type="entry name" value="CTDL_fold"/>
</dbReference>
<organism evidence="2 3">
    <name type="scientific">Astatotilapia calliptera</name>
    <name type="common">Eastern happy</name>
    <name type="synonym">Chromis callipterus</name>
    <dbReference type="NCBI Taxonomy" id="8154"/>
    <lineage>
        <taxon>Eukaryota</taxon>
        <taxon>Metazoa</taxon>
        <taxon>Chordata</taxon>
        <taxon>Craniata</taxon>
        <taxon>Vertebrata</taxon>
        <taxon>Euteleostomi</taxon>
        <taxon>Actinopterygii</taxon>
        <taxon>Neopterygii</taxon>
        <taxon>Teleostei</taxon>
        <taxon>Neoteleostei</taxon>
        <taxon>Acanthomorphata</taxon>
        <taxon>Ovalentaria</taxon>
        <taxon>Cichlomorphae</taxon>
        <taxon>Cichliformes</taxon>
        <taxon>Cichlidae</taxon>
        <taxon>African cichlids</taxon>
        <taxon>Pseudocrenilabrinae</taxon>
        <taxon>Haplochromini</taxon>
        <taxon>Astatotilapia</taxon>
    </lineage>
</organism>
<feature type="domain" description="C-type lectin" evidence="1">
    <location>
        <begin position="147"/>
        <end position="270"/>
    </location>
</feature>
<reference evidence="2 3" key="1">
    <citation type="submission" date="2018-05" db="EMBL/GenBank/DDBJ databases">
        <authorList>
            <person name="Datahose"/>
        </authorList>
    </citation>
    <scope>NUCLEOTIDE SEQUENCE</scope>
</reference>
<dbReference type="Pfam" id="PF00059">
    <property type="entry name" value="Lectin_C"/>
    <property type="match status" value="1"/>
</dbReference>
<dbReference type="AlphaFoldDB" id="A0A3P8Q3S4"/>
<dbReference type="InterPro" id="IPR016186">
    <property type="entry name" value="C-type_lectin-like/link_sf"/>
</dbReference>
<dbReference type="GeneTree" id="ENSGT01030000234575"/>
<evidence type="ECO:0000313" key="2">
    <source>
        <dbReference type="Ensembl" id="ENSACLP00000024030.1"/>
    </source>
</evidence>
<dbReference type="OMA" id="CLIDWTL"/>
<dbReference type="Bgee" id="ENSACLG00000016355">
    <property type="expression patterns" value="Expressed in muscle tissue and 1 other cell type or tissue"/>
</dbReference>
<dbReference type="SMART" id="SM00034">
    <property type="entry name" value="CLECT"/>
    <property type="match status" value="1"/>
</dbReference>
<reference evidence="2" key="3">
    <citation type="submission" date="2025-08" db="UniProtKB">
        <authorList>
            <consortium name="Ensembl"/>
        </authorList>
    </citation>
    <scope>IDENTIFICATION</scope>
</reference>
<keyword evidence="3" id="KW-1185">Reference proteome</keyword>
<name>A0A3P8Q3S4_ASTCA</name>
<protein>
    <recommendedName>
        <fullName evidence="1">C-type lectin domain-containing protein</fullName>
    </recommendedName>
</protein>
<dbReference type="Gene3D" id="3.10.100.10">
    <property type="entry name" value="Mannose-Binding Protein A, subunit A"/>
    <property type="match status" value="1"/>
</dbReference>
<reference evidence="2" key="4">
    <citation type="submission" date="2025-09" db="UniProtKB">
        <authorList>
            <consortium name="Ensembl"/>
        </authorList>
    </citation>
    <scope>IDENTIFICATION</scope>
</reference>
<dbReference type="SUPFAM" id="SSF56436">
    <property type="entry name" value="C-type lectin-like"/>
    <property type="match status" value="1"/>
</dbReference>
<sequence length="277" mass="31619">MRYWTSFHTNPSTEERWAVRWYLLLEHKGLLVTEKLCIHAVITQEKSCADSLLDETMGVNNGSTLLEEEKKLEASTDRMVQLTLVSQSQSALQENKLRGLRIGLEKLNQSYQLLFSQYPALNQYCPISNATTGERECSLCLPGWTPQGQKCFLFSQDRADWISSQYHCMALGGVMAIIRTEEEQEFLWEKTQSLSQGDSYWVGLRSSGADGGWQWSDGSLLEKGPQFWARDPDNAGESSVDLCGRLTPRVVYSRSWFTFRCSNKLRTICERRQASLT</sequence>
<dbReference type="Proteomes" id="UP000265100">
    <property type="component" value="Chromosome 22"/>
</dbReference>
<proteinExistence type="predicted"/>
<reference evidence="3" key="2">
    <citation type="submission" date="2023-03" db="EMBL/GenBank/DDBJ databases">
        <authorList>
            <consortium name="Wellcome Sanger Institute Data Sharing"/>
        </authorList>
    </citation>
    <scope>NUCLEOTIDE SEQUENCE [LARGE SCALE GENOMIC DNA]</scope>
</reference>
<dbReference type="Ensembl" id="ENSACLT00000024604.2">
    <property type="protein sequence ID" value="ENSACLP00000024030.1"/>
    <property type="gene ID" value="ENSACLG00000016355.2"/>
</dbReference>
<evidence type="ECO:0000259" key="1">
    <source>
        <dbReference type="PROSITE" id="PS50041"/>
    </source>
</evidence>
<dbReference type="STRING" id="8154.ENSACLP00000024030"/>
<dbReference type="PROSITE" id="PS50041">
    <property type="entry name" value="C_TYPE_LECTIN_2"/>
    <property type="match status" value="1"/>
</dbReference>
<dbReference type="InterPro" id="IPR001304">
    <property type="entry name" value="C-type_lectin-like"/>
</dbReference>
<dbReference type="InterPro" id="IPR050111">
    <property type="entry name" value="C-type_lectin/snaclec_domain"/>
</dbReference>
<evidence type="ECO:0000313" key="3">
    <source>
        <dbReference type="Proteomes" id="UP000265100"/>
    </source>
</evidence>
<dbReference type="PANTHER" id="PTHR22803">
    <property type="entry name" value="MANNOSE, PHOSPHOLIPASE, LECTIN RECEPTOR RELATED"/>
    <property type="match status" value="1"/>
</dbReference>
<accession>A0A3P8Q3S4</accession>